<dbReference type="Pfam" id="PF04945">
    <property type="entry name" value="YHS"/>
    <property type="match status" value="1"/>
</dbReference>
<dbReference type="InterPro" id="IPR009078">
    <property type="entry name" value="Ferritin-like_SF"/>
</dbReference>
<dbReference type="GO" id="GO:0016491">
    <property type="term" value="F:oxidoreductase activity"/>
    <property type="evidence" value="ECO:0007669"/>
    <property type="project" value="InterPro"/>
</dbReference>
<organism evidence="3 4">
    <name type="scientific">Prosthecobacter fusiformis</name>
    <dbReference type="NCBI Taxonomy" id="48464"/>
    <lineage>
        <taxon>Bacteria</taxon>
        <taxon>Pseudomonadati</taxon>
        <taxon>Verrucomicrobiota</taxon>
        <taxon>Verrucomicrobiia</taxon>
        <taxon>Verrucomicrobiales</taxon>
        <taxon>Verrucomicrobiaceae</taxon>
        <taxon>Prosthecobacter</taxon>
    </lineage>
</organism>
<keyword evidence="1" id="KW-0732">Signal</keyword>
<dbReference type="InterPro" id="IPR012348">
    <property type="entry name" value="RNR-like"/>
</dbReference>
<dbReference type="SUPFAM" id="SSF47240">
    <property type="entry name" value="Ferritin-like"/>
    <property type="match status" value="1"/>
</dbReference>
<proteinExistence type="predicted"/>
<comment type="caution">
    <text evidence="3">The sequence shown here is derived from an EMBL/GenBank/DDBJ whole genome shotgun (WGS) entry which is preliminary data.</text>
</comment>
<evidence type="ECO:0000313" key="4">
    <source>
        <dbReference type="Proteomes" id="UP000295662"/>
    </source>
</evidence>
<dbReference type="EMBL" id="SOCA01000001">
    <property type="protein sequence ID" value="TDU81014.1"/>
    <property type="molecule type" value="Genomic_DNA"/>
</dbReference>
<dbReference type="RefSeq" id="WP_133793000.1">
    <property type="nucleotide sequence ID" value="NZ_SOCA01000001.1"/>
</dbReference>
<feature type="signal peptide" evidence="1">
    <location>
        <begin position="1"/>
        <end position="19"/>
    </location>
</feature>
<feature type="domain" description="YHS" evidence="2">
    <location>
        <begin position="30"/>
        <end position="65"/>
    </location>
</feature>
<gene>
    <name evidence="3" type="ORF">EI77_00316</name>
</gene>
<evidence type="ECO:0000313" key="3">
    <source>
        <dbReference type="EMBL" id="TDU81014.1"/>
    </source>
</evidence>
<accession>A0A4R7SQ12</accession>
<name>A0A4R7SQ12_9BACT</name>
<protein>
    <submittedName>
        <fullName evidence="3">YHS domain-containing protein</fullName>
    </submittedName>
</protein>
<reference evidence="3 4" key="1">
    <citation type="submission" date="2019-03" db="EMBL/GenBank/DDBJ databases">
        <title>Genomic Encyclopedia of Archaeal and Bacterial Type Strains, Phase II (KMG-II): from individual species to whole genera.</title>
        <authorList>
            <person name="Goeker M."/>
        </authorList>
    </citation>
    <scope>NUCLEOTIDE SEQUENCE [LARGE SCALE GENOMIC DNA]</scope>
    <source>
        <strain evidence="3 4">ATCC 25309</strain>
    </source>
</reference>
<dbReference type="Gene3D" id="1.10.620.20">
    <property type="entry name" value="Ribonucleotide Reductase, subunit A"/>
    <property type="match status" value="1"/>
</dbReference>
<dbReference type="InterPro" id="IPR007029">
    <property type="entry name" value="YHS_dom"/>
</dbReference>
<keyword evidence="4" id="KW-1185">Reference proteome</keyword>
<dbReference type="AlphaFoldDB" id="A0A4R7SQ12"/>
<sequence>MKTLFSILALSAMASFAAAAPVNTECPVKEGKPVKAELTTTHKGKEIAFCCKGCVNKFKADPEKYEKNLK</sequence>
<evidence type="ECO:0000259" key="2">
    <source>
        <dbReference type="Pfam" id="PF04945"/>
    </source>
</evidence>
<dbReference type="OrthoDB" id="196754at2"/>
<dbReference type="Proteomes" id="UP000295662">
    <property type="component" value="Unassembled WGS sequence"/>
</dbReference>
<feature type="chain" id="PRO_5020413911" evidence="1">
    <location>
        <begin position="20"/>
        <end position="70"/>
    </location>
</feature>
<evidence type="ECO:0000256" key="1">
    <source>
        <dbReference type="SAM" id="SignalP"/>
    </source>
</evidence>